<name>A0A368G2X7_ANCCA</name>
<protein>
    <recommendedName>
        <fullName evidence="4">Nematode fatty acid retinoid binding protein</fullName>
    </recommendedName>
</protein>
<sequence length="71" mass="8228">MKSFMGALFATSLIVLVALATQQPADMSNQMRQFFASDPTEFRGYQKKWSRLEPSIRFFKRTVLPMYSAEK</sequence>
<accession>A0A368G2X7</accession>
<evidence type="ECO:0000256" key="1">
    <source>
        <dbReference type="SAM" id="SignalP"/>
    </source>
</evidence>
<organism evidence="2 3">
    <name type="scientific">Ancylostoma caninum</name>
    <name type="common">Dog hookworm</name>
    <dbReference type="NCBI Taxonomy" id="29170"/>
    <lineage>
        <taxon>Eukaryota</taxon>
        <taxon>Metazoa</taxon>
        <taxon>Ecdysozoa</taxon>
        <taxon>Nematoda</taxon>
        <taxon>Chromadorea</taxon>
        <taxon>Rhabditida</taxon>
        <taxon>Rhabditina</taxon>
        <taxon>Rhabditomorpha</taxon>
        <taxon>Strongyloidea</taxon>
        <taxon>Ancylostomatidae</taxon>
        <taxon>Ancylostomatinae</taxon>
        <taxon>Ancylostoma</taxon>
    </lineage>
</organism>
<evidence type="ECO:0000313" key="2">
    <source>
        <dbReference type="EMBL" id="RCN37639.1"/>
    </source>
</evidence>
<dbReference type="EMBL" id="JOJR01000453">
    <property type="protein sequence ID" value="RCN37639.1"/>
    <property type="molecule type" value="Genomic_DNA"/>
</dbReference>
<keyword evidence="3" id="KW-1185">Reference proteome</keyword>
<feature type="signal peptide" evidence="1">
    <location>
        <begin position="1"/>
        <end position="20"/>
    </location>
</feature>
<evidence type="ECO:0008006" key="4">
    <source>
        <dbReference type="Google" id="ProtNLM"/>
    </source>
</evidence>
<reference evidence="2 3" key="1">
    <citation type="submission" date="2014-10" db="EMBL/GenBank/DDBJ databases">
        <title>Draft genome of the hookworm Ancylostoma caninum.</title>
        <authorList>
            <person name="Mitreva M."/>
        </authorList>
    </citation>
    <scope>NUCLEOTIDE SEQUENCE [LARGE SCALE GENOMIC DNA]</scope>
    <source>
        <strain evidence="2 3">Baltimore</strain>
    </source>
</reference>
<comment type="caution">
    <text evidence="2">The sequence shown here is derived from an EMBL/GenBank/DDBJ whole genome shotgun (WGS) entry which is preliminary data.</text>
</comment>
<dbReference type="AlphaFoldDB" id="A0A368G2X7"/>
<dbReference type="OrthoDB" id="5800746at2759"/>
<dbReference type="Proteomes" id="UP000252519">
    <property type="component" value="Unassembled WGS sequence"/>
</dbReference>
<feature type="chain" id="PRO_5017057845" description="Nematode fatty acid retinoid binding protein" evidence="1">
    <location>
        <begin position="21"/>
        <end position="71"/>
    </location>
</feature>
<proteinExistence type="predicted"/>
<evidence type="ECO:0000313" key="3">
    <source>
        <dbReference type="Proteomes" id="UP000252519"/>
    </source>
</evidence>
<keyword evidence="1" id="KW-0732">Signal</keyword>
<gene>
    <name evidence="2" type="ORF">ANCCAN_16451</name>
</gene>